<feature type="chain" id="PRO_5046781097" description="DUF11 domain-containing protein" evidence="2">
    <location>
        <begin position="27"/>
        <end position="377"/>
    </location>
</feature>
<dbReference type="PROSITE" id="PS00018">
    <property type="entry name" value="EF_HAND_1"/>
    <property type="match status" value="1"/>
</dbReference>
<feature type="signal peptide" evidence="2">
    <location>
        <begin position="1"/>
        <end position="26"/>
    </location>
</feature>
<dbReference type="NCBIfam" id="TIGR01451">
    <property type="entry name" value="B_ant_repeat"/>
    <property type="match status" value="1"/>
</dbReference>
<sequence length="377" mass="37569">MKTTTQLLGAVSSIALIAMTSTPAMAQGTTAGDTITNNVSVSYQVGGVDQVEVTASDTFTVDRRINVNVQFTGASPTSVSPGQENAVLAFDVTNLSNAVVDLDLSTALSGGNAANIDNFEIYLDSDGDGALDASELSAGPITYLDEVASDDGTGTQTIAVLVVADINLDAVNADTFDVVLTADAHEGGDAGNLGAEITATAGANTNGVDTVLFDGAGDTDAANAGDFSDTGDFIVAGANVSVVKSSRIVSDPVNGTTNPKAIPGAVIEYCIAVSNATGAATATSVVVSDDLPADVTFAEDDFGIFVNASASIADQGTATTSDDVATCSGGTDGEAATPQTGTFTEDGGTGGLDLITGELNDIPAATTLGVYFRVTIN</sequence>
<evidence type="ECO:0000313" key="4">
    <source>
        <dbReference type="Proteomes" id="UP000635384"/>
    </source>
</evidence>
<name>A0ABR8KTY7_9SPHN</name>
<protein>
    <recommendedName>
        <fullName evidence="5">DUF11 domain-containing protein</fullName>
    </recommendedName>
</protein>
<evidence type="ECO:0000313" key="3">
    <source>
        <dbReference type="EMBL" id="MBD2841894.1"/>
    </source>
</evidence>
<keyword evidence="4" id="KW-1185">Reference proteome</keyword>
<organism evidence="3 4">
    <name type="scientific">Erythrobacter rubeus</name>
    <dbReference type="NCBI Taxonomy" id="2760803"/>
    <lineage>
        <taxon>Bacteria</taxon>
        <taxon>Pseudomonadati</taxon>
        <taxon>Pseudomonadota</taxon>
        <taxon>Alphaproteobacteria</taxon>
        <taxon>Sphingomonadales</taxon>
        <taxon>Erythrobacteraceae</taxon>
        <taxon>Erythrobacter/Porphyrobacter group</taxon>
        <taxon>Erythrobacter</taxon>
    </lineage>
</organism>
<accession>A0ABR8KTY7</accession>
<dbReference type="InterPro" id="IPR047589">
    <property type="entry name" value="DUF11_rpt"/>
</dbReference>
<gene>
    <name evidence="3" type="ORF">IB285_06415</name>
</gene>
<dbReference type="Proteomes" id="UP000635384">
    <property type="component" value="Unassembled WGS sequence"/>
</dbReference>
<evidence type="ECO:0000256" key="2">
    <source>
        <dbReference type="SAM" id="SignalP"/>
    </source>
</evidence>
<dbReference type="EMBL" id="JACXLC010000001">
    <property type="protein sequence ID" value="MBD2841894.1"/>
    <property type="molecule type" value="Genomic_DNA"/>
</dbReference>
<reference evidence="3 4" key="1">
    <citation type="submission" date="2020-09" db="EMBL/GenBank/DDBJ databases">
        <authorList>
            <person name="Yoon J.-W."/>
        </authorList>
    </citation>
    <scope>NUCLEOTIDE SEQUENCE [LARGE SCALE GENOMIC DNA]</scope>
    <source>
        <strain evidence="3 4">KMU-140</strain>
    </source>
</reference>
<feature type="compositionally biased region" description="Low complexity" evidence="1">
    <location>
        <begin position="340"/>
        <end position="349"/>
    </location>
</feature>
<keyword evidence="2" id="KW-0732">Signal</keyword>
<evidence type="ECO:0008006" key="5">
    <source>
        <dbReference type="Google" id="ProtNLM"/>
    </source>
</evidence>
<dbReference type="InterPro" id="IPR018247">
    <property type="entry name" value="EF_Hand_1_Ca_BS"/>
</dbReference>
<evidence type="ECO:0000256" key="1">
    <source>
        <dbReference type="SAM" id="MobiDB-lite"/>
    </source>
</evidence>
<dbReference type="RefSeq" id="WP_190787398.1">
    <property type="nucleotide sequence ID" value="NZ_JACXLC010000001.1"/>
</dbReference>
<comment type="caution">
    <text evidence="3">The sequence shown here is derived from an EMBL/GenBank/DDBJ whole genome shotgun (WGS) entry which is preliminary data.</text>
</comment>
<proteinExistence type="predicted"/>
<feature type="region of interest" description="Disordered" evidence="1">
    <location>
        <begin position="329"/>
        <end position="349"/>
    </location>
</feature>